<dbReference type="GO" id="GO:0036064">
    <property type="term" value="C:ciliary basal body"/>
    <property type="evidence" value="ECO:0007669"/>
    <property type="project" value="TreeGrafter"/>
</dbReference>
<dbReference type="AlphaFoldDB" id="A0A7S2LC00"/>
<feature type="domain" description="ODAD1 central coiled coil region" evidence="3">
    <location>
        <begin position="133"/>
        <end position="418"/>
    </location>
</feature>
<dbReference type="PANTHER" id="PTHR46518">
    <property type="entry name" value="COILED-COIL DOMAIN-CONTAINING PROTEIN 151"/>
    <property type="match status" value="1"/>
</dbReference>
<evidence type="ECO:0000313" key="4">
    <source>
        <dbReference type="EMBL" id="CAD9601948.1"/>
    </source>
</evidence>
<proteinExistence type="predicted"/>
<feature type="coiled-coil region" evidence="2">
    <location>
        <begin position="241"/>
        <end position="395"/>
    </location>
</feature>
<dbReference type="GO" id="GO:0036158">
    <property type="term" value="P:outer dynein arm assembly"/>
    <property type="evidence" value="ECO:0007669"/>
    <property type="project" value="InterPro"/>
</dbReference>
<dbReference type="InterPro" id="IPR033192">
    <property type="entry name" value="ODAD3"/>
</dbReference>
<feature type="coiled-coil region" evidence="2">
    <location>
        <begin position="135"/>
        <end position="169"/>
    </location>
</feature>
<evidence type="ECO:0000256" key="2">
    <source>
        <dbReference type="SAM" id="Coils"/>
    </source>
</evidence>
<dbReference type="GO" id="GO:0035253">
    <property type="term" value="C:ciliary rootlet"/>
    <property type="evidence" value="ECO:0007669"/>
    <property type="project" value="TreeGrafter"/>
</dbReference>
<dbReference type="InterPro" id="IPR049258">
    <property type="entry name" value="ODAD1_CC"/>
</dbReference>
<organism evidence="4">
    <name type="scientific">Leptocylindrus danicus</name>
    <dbReference type="NCBI Taxonomy" id="163516"/>
    <lineage>
        <taxon>Eukaryota</taxon>
        <taxon>Sar</taxon>
        <taxon>Stramenopiles</taxon>
        <taxon>Ochrophyta</taxon>
        <taxon>Bacillariophyta</taxon>
        <taxon>Coscinodiscophyceae</taxon>
        <taxon>Chaetocerotophycidae</taxon>
        <taxon>Leptocylindrales</taxon>
        <taxon>Leptocylindraceae</taxon>
        <taxon>Leptocylindrus</taxon>
    </lineage>
</organism>
<keyword evidence="1 2" id="KW-0175">Coiled coil</keyword>
<reference evidence="4" key="1">
    <citation type="submission" date="2021-01" db="EMBL/GenBank/DDBJ databases">
        <authorList>
            <person name="Corre E."/>
            <person name="Pelletier E."/>
            <person name="Niang G."/>
            <person name="Scheremetjew M."/>
            <person name="Finn R."/>
            <person name="Kale V."/>
            <person name="Holt S."/>
            <person name="Cochrane G."/>
            <person name="Meng A."/>
            <person name="Brown T."/>
            <person name="Cohen L."/>
        </authorList>
    </citation>
    <scope>NUCLEOTIDE SEQUENCE</scope>
    <source>
        <strain evidence="4">B650</strain>
    </source>
</reference>
<evidence type="ECO:0000256" key="1">
    <source>
        <dbReference type="ARBA" id="ARBA00023054"/>
    </source>
</evidence>
<dbReference type="GO" id="GO:0003341">
    <property type="term" value="P:cilium movement"/>
    <property type="evidence" value="ECO:0007669"/>
    <property type="project" value="InterPro"/>
</dbReference>
<dbReference type="EMBL" id="HBGY01027435">
    <property type="protein sequence ID" value="CAD9601948.1"/>
    <property type="molecule type" value="Transcribed_RNA"/>
</dbReference>
<accession>A0A7S2LC00</accession>
<dbReference type="Pfam" id="PF21773">
    <property type="entry name" value="ODAD1_CC"/>
    <property type="match status" value="1"/>
</dbReference>
<dbReference type="PANTHER" id="PTHR46518:SF1">
    <property type="entry name" value="OUTER DYNEIN ARM-DOCKING COMPLEX SUBUNIT 3"/>
    <property type="match status" value="1"/>
</dbReference>
<protein>
    <recommendedName>
        <fullName evidence="3">ODAD1 central coiled coil region domain-containing protein</fullName>
    </recommendedName>
</protein>
<name>A0A7S2LC00_9STRA</name>
<feature type="coiled-coil region" evidence="2">
    <location>
        <begin position="9"/>
        <end position="99"/>
    </location>
</feature>
<dbReference type="GO" id="GO:0097542">
    <property type="term" value="C:ciliary tip"/>
    <property type="evidence" value="ECO:0007669"/>
    <property type="project" value="TreeGrafter"/>
</dbReference>
<gene>
    <name evidence="4" type="ORF">LDAN0321_LOCUS16999</name>
</gene>
<evidence type="ECO:0000259" key="3">
    <source>
        <dbReference type="Pfam" id="PF21773"/>
    </source>
</evidence>
<sequence>MTMANLGEKNIMEQQVEDLRDRMRLLQQDRRSNLENLEANKACNAEEVRVLRDENKELRTRLNRLQKKSGGARGEVQVLANLQKEMLSMRAEHDNLKVVSTKNKSQLEKLKDDYRICELEAKRPSQEDSPLARRIRTLENRLDKAMIKYNEAQSIRKTYEHIVKRLKDERVSFDNQIGALDRTLQSKQREYEELLLLSGDASHTRDVSNQTLQKERNEFEVSRMKREAELRERQQLVKVRKQMIERQNRREAKRREIMEKQMTDSDFDGTSGKRNSIQDGACRAEEVEQLEKNEQKLDIYEHAFRKIKEATGVSDVNEVIQKISSQEDTSENLENLTTSNQTKIEQLTIANEKLKKEVEDAKYNSSGGNQHRTQVDDYEEKLSTSSKRLEQLKVKHDRLVTTFISAKAGVKHLQDKLGNARGEVGVGAMQLSDSSLIDVLESSENVLQQLLERTKNANDESLLMQNSLDGEDNSRVPIDIDTNPIDDLSESEVQENRPYNQRVKLPTIGDDLYLEYDAITEDGLMEIDEDSDMERDRIKRSSFQILLAQDRKNRQKAKS</sequence>